<accession>X1CVS1</accession>
<dbReference type="EMBL" id="BART01035190">
    <property type="protein sequence ID" value="GAH11927.1"/>
    <property type="molecule type" value="Genomic_DNA"/>
</dbReference>
<protein>
    <submittedName>
        <fullName evidence="1">Uncharacterized protein</fullName>
    </submittedName>
</protein>
<gene>
    <name evidence="1" type="ORF">S01H4_59876</name>
</gene>
<evidence type="ECO:0000313" key="1">
    <source>
        <dbReference type="EMBL" id="GAH11927.1"/>
    </source>
</evidence>
<name>X1CVS1_9ZZZZ</name>
<feature type="non-terminal residue" evidence="1">
    <location>
        <position position="1"/>
    </location>
</feature>
<dbReference type="AlphaFoldDB" id="X1CVS1"/>
<reference evidence="1" key="1">
    <citation type="journal article" date="2014" name="Front. Microbiol.">
        <title>High frequency of phylogenetically diverse reductive dehalogenase-homologous genes in deep subseafloor sedimentary metagenomes.</title>
        <authorList>
            <person name="Kawai M."/>
            <person name="Futagami T."/>
            <person name="Toyoda A."/>
            <person name="Takaki Y."/>
            <person name="Nishi S."/>
            <person name="Hori S."/>
            <person name="Arai W."/>
            <person name="Tsubouchi T."/>
            <person name="Morono Y."/>
            <person name="Uchiyama I."/>
            <person name="Ito T."/>
            <person name="Fujiyama A."/>
            <person name="Inagaki F."/>
            <person name="Takami H."/>
        </authorList>
    </citation>
    <scope>NUCLEOTIDE SEQUENCE</scope>
    <source>
        <strain evidence="1">Expedition CK06-06</strain>
    </source>
</reference>
<comment type="caution">
    <text evidence="1">The sequence shown here is derived from an EMBL/GenBank/DDBJ whole genome shotgun (WGS) entry which is preliminary data.</text>
</comment>
<organism evidence="1">
    <name type="scientific">marine sediment metagenome</name>
    <dbReference type="NCBI Taxonomy" id="412755"/>
    <lineage>
        <taxon>unclassified sequences</taxon>
        <taxon>metagenomes</taxon>
        <taxon>ecological metagenomes</taxon>
    </lineage>
</organism>
<proteinExistence type="predicted"/>
<sequence length="43" mass="5121">HNLKYKKSDIPMFVYINHNKSTNKGELQLAPPIFIIFFISRQE</sequence>